<dbReference type="InParanoid" id="H6QST8"/>
<organism evidence="1 2">
    <name type="scientific">Puccinia graminis f. sp. tritici (strain CRL 75-36-700-3 / race SCCL)</name>
    <name type="common">Black stem rust fungus</name>
    <dbReference type="NCBI Taxonomy" id="418459"/>
    <lineage>
        <taxon>Eukaryota</taxon>
        <taxon>Fungi</taxon>
        <taxon>Dikarya</taxon>
        <taxon>Basidiomycota</taxon>
        <taxon>Pucciniomycotina</taxon>
        <taxon>Pucciniomycetes</taxon>
        <taxon>Pucciniales</taxon>
        <taxon>Pucciniaceae</taxon>
        <taxon>Puccinia</taxon>
    </lineage>
</organism>
<protein>
    <submittedName>
        <fullName evidence="1">Uncharacterized protein</fullName>
    </submittedName>
</protein>
<keyword evidence="2" id="KW-1185">Reference proteome</keyword>
<sequence length="175" mass="20113">MYCLSVRRAREAEERGYVAIIFTFGVTSSKDNVKSGSFQGYNKRSFVSSRSAYEPDPNERGGIRRDGLLTVHTKELSSNETARDIELIAGLRYRHLRSGGKTHRLCLRGIFMLQYFRDLVLDRIYQILGYANRSWIYRNTNRPAMGAQAETVDPISPKFNISPSLLWVPNETVKW</sequence>
<reference evidence="2" key="1">
    <citation type="journal article" date="2011" name="Proc. Natl. Acad. Sci. U.S.A.">
        <title>Obligate biotrophy features unraveled by the genomic analysis of rust fungi.</title>
        <authorList>
            <person name="Duplessis S."/>
            <person name="Cuomo C.A."/>
            <person name="Lin Y.-C."/>
            <person name="Aerts A."/>
            <person name="Tisserant E."/>
            <person name="Veneault-Fourrey C."/>
            <person name="Joly D.L."/>
            <person name="Hacquard S."/>
            <person name="Amselem J."/>
            <person name="Cantarel B.L."/>
            <person name="Chiu R."/>
            <person name="Coutinho P.M."/>
            <person name="Feau N."/>
            <person name="Field M."/>
            <person name="Frey P."/>
            <person name="Gelhaye E."/>
            <person name="Goldberg J."/>
            <person name="Grabherr M.G."/>
            <person name="Kodira C.D."/>
            <person name="Kohler A."/>
            <person name="Kuees U."/>
            <person name="Lindquist E.A."/>
            <person name="Lucas S.M."/>
            <person name="Mago R."/>
            <person name="Mauceli E."/>
            <person name="Morin E."/>
            <person name="Murat C."/>
            <person name="Pangilinan J.L."/>
            <person name="Park R."/>
            <person name="Pearson M."/>
            <person name="Quesneville H."/>
            <person name="Rouhier N."/>
            <person name="Sakthikumar S."/>
            <person name="Salamov A.A."/>
            <person name="Schmutz J."/>
            <person name="Selles B."/>
            <person name="Shapiro H."/>
            <person name="Tanguay P."/>
            <person name="Tuskan G.A."/>
            <person name="Henrissat B."/>
            <person name="Van de Peer Y."/>
            <person name="Rouze P."/>
            <person name="Ellis J.G."/>
            <person name="Dodds P.N."/>
            <person name="Schein J.E."/>
            <person name="Zhong S."/>
            <person name="Hamelin R.C."/>
            <person name="Grigoriev I.V."/>
            <person name="Szabo L.J."/>
            <person name="Martin F."/>
        </authorList>
    </citation>
    <scope>NUCLEOTIDE SEQUENCE [LARGE SCALE GENOMIC DNA]</scope>
    <source>
        <strain evidence="2">CRL 75-36-700-3 / race SCCL</strain>
    </source>
</reference>
<dbReference type="Proteomes" id="UP000008783">
    <property type="component" value="Unassembled WGS sequence"/>
</dbReference>
<dbReference type="HOGENOM" id="CLU_1533318_0_0_1"/>
<accession>H6QST8</accession>
<proteinExistence type="predicted"/>
<dbReference type="AlphaFoldDB" id="H6QST8"/>
<evidence type="ECO:0000313" key="1">
    <source>
        <dbReference type="EMBL" id="EHS63831.1"/>
    </source>
</evidence>
<dbReference type="KEGG" id="pgr:PGTG_21870"/>
<gene>
    <name evidence="1" type="ORF">PGTG_21870</name>
</gene>
<dbReference type="OrthoDB" id="10445114at2759"/>
<name>H6QST8_PUCGT</name>
<dbReference type="GeneID" id="13540596"/>
<evidence type="ECO:0000313" key="2">
    <source>
        <dbReference type="Proteomes" id="UP000008783"/>
    </source>
</evidence>
<dbReference type="EMBL" id="DS178299">
    <property type="protein sequence ID" value="EHS63831.1"/>
    <property type="molecule type" value="Genomic_DNA"/>
</dbReference>
<dbReference type="RefSeq" id="XP_003889430.1">
    <property type="nucleotide sequence ID" value="XM_003889381.1"/>
</dbReference>
<dbReference type="VEuPathDB" id="FungiDB:PGTG_21870"/>